<evidence type="ECO:0000313" key="1">
    <source>
        <dbReference type="EMBL" id="GLY68221.1"/>
    </source>
</evidence>
<accession>A0A9W6R3L9</accession>
<keyword evidence="2" id="KW-1185">Reference proteome</keyword>
<evidence type="ECO:0000313" key="2">
    <source>
        <dbReference type="Proteomes" id="UP001165136"/>
    </source>
</evidence>
<protein>
    <submittedName>
        <fullName evidence="1">Uncharacterized protein</fullName>
    </submittedName>
</protein>
<name>A0A9W6R3L9_9PSEU</name>
<reference evidence="1" key="1">
    <citation type="submission" date="2023-03" db="EMBL/GenBank/DDBJ databases">
        <title>Amycolatopsis taiwanensis NBRC 103393.</title>
        <authorList>
            <person name="Ichikawa N."/>
            <person name="Sato H."/>
            <person name="Tonouchi N."/>
        </authorList>
    </citation>
    <scope>NUCLEOTIDE SEQUENCE</scope>
    <source>
        <strain evidence="1">NBRC 103393</strain>
    </source>
</reference>
<dbReference type="Proteomes" id="UP001165136">
    <property type="component" value="Unassembled WGS sequence"/>
</dbReference>
<dbReference type="AlphaFoldDB" id="A0A9W6R3L9"/>
<dbReference type="EMBL" id="BSTI01000011">
    <property type="protein sequence ID" value="GLY68221.1"/>
    <property type="molecule type" value="Genomic_DNA"/>
</dbReference>
<comment type="caution">
    <text evidence="1">The sequence shown here is derived from an EMBL/GenBank/DDBJ whole genome shotgun (WGS) entry which is preliminary data.</text>
</comment>
<gene>
    <name evidence="1" type="ORF">Atai01_48400</name>
</gene>
<proteinExistence type="predicted"/>
<organism evidence="1 2">
    <name type="scientific">Amycolatopsis taiwanensis</name>
    <dbReference type="NCBI Taxonomy" id="342230"/>
    <lineage>
        <taxon>Bacteria</taxon>
        <taxon>Bacillati</taxon>
        <taxon>Actinomycetota</taxon>
        <taxon>Actinomycetes</taxon>
        <taxon>Pseudonocardiales</taxon>
        <taxon>Pseudonocardiaceae</taxon>
        <taxon>Amycolatopsis</taxon>
    </lineage>
</organism>
<sequence length="68" mass="6737">MSPAEWFTHARAHKLATFNASGLGAAELGRTSGAVSRVENGSVVESGAGCDELEAPCAPAGAGASPPR</sequence>